<comment type="caution">
    <text evidence="2">The sequence shown here is derived from an EMBL/GenBank/DDBJ whole genome shotgun (WGS) entry which is preliminary data.</text>
</comment>
<evidence type="ECO:0000313" key="2">
    <source>
        <dbReference type="EMBL" id="RJL31995.1"/>
    </source>
</evidence>
<dbReference type="OrthoDB" id="9797456at2"/>
<dbReference type="InterPro" id="IPR016181">
    <property type="entry name" value="Acyl_CoA_acyltransferase"/>
</dbReference>
<dbReference type="EMBL" id="QZEY01000005">
    <property type="protein sequence ID" value="RJL31995.1"/>
    <property type="molecule type" value="Genomic_DNA"/>
</dbReference>
<accession>A0A3A4AUN0</accession>
<organism evidence="2 3">
    <name type="scientific">Bailinhaonella thermotolerans</name>
    <dbReference type="NCBI Taxonomy" id="1070861"/>
    <lineage>
        <taxon>Bacteria</taxon>
        <taxon>Bacillati</taxon>
        <taxon>Actinomycetota</taxon>
        <taxon>Actinomycetes</taxon>
        <taxon>Streptosporangiales</taxon>
        <taxon>Streptosporangiaceae</taxon>
        <taxon>Bailinhaonella</taxon>
    </lineage>
</organism>
<proteinExistence type="predicted"/>
<dbReference type="Proteomes" id="UP000265768">
    <property type="component" value="Unassembled WGS sequence"/>
</dbReference>
<keyword evidence="2" id="KW-0808">Transferase</keyword>
<protein>
    <submittedName>
        <fullName evidence="2">GNAT family N-acetyltransferase</fullName>
    </submittedName>
</protein>
<reference evidence="2 3" key="1">
    <citation type="submission" date="2018-09" db="EMBL/GenBank/DDBJ databases">
        <title>YIM 75507 draft genome.</title>
        <authorList>
            <person name="Tang S."/>
            <person name="Feng Y."/>
        </authorList>
    </citation>
    <scope>NUCLEOTIDE SEQUENCE [LARGE SCALE GENOMIC DNA]</scope>
    <source>
        <strain evidence="2 3">YIM 75507</strain>
    </source>
</reference>
<evidence type="ECO:0000259" key="1">
    <source>
        <dbReference type="PROSITE" id="PS51186"/>
    </source>
</evidence>
<dbReference type="GO" id="GO:0016747">
    <property type="term" value="F:acyltransferase activity, transferring groups other than amino-acyl groups"/>
    <property type="evidence" value="ECO:0007669"/>
    <property type="project" value="InterPro"/>
</dbReference>
<dbReference type="SUPFAM" id="SSF55729">
    <property type="entry name" value="Acyl-CoA N-acyltransferases (Nat)"/>
    <property type="match status" value="1"/>
</dbReference>
<keyword evidence="3" id="KW-1185">Reference proteome</keyword>
<name>A0A3A4AUN0_9ACTN</name>
<dbReference type="AlphaFoldDB" id="A0A3A4AUN0"/>
<feature type="domain" description="N-acetyltransferase" evidence="1">
    <location>
        <begin position="119"/>
        <end position="268"/>
    </location>
</feature>
<dbReference type="InterPro" id="IPR000182">
    <property type="entry name" value="GNAT_dom"/>
</dbReference>
<dbReference type="CDD" id="cd04301">
    <property type="entry name" value="NAT_SF"/>
    <property type="match status" value="1"/>
</dbReference>
<dbReference type="Pfam" id="PF00583">
    <property type="entry name" value="Acetyltransf_1"/>
    <property type="match status" value="1"/>
</dbReference>
<dbReference type="RefSeq" id="WP_119927313.1">
    <property type="nucleotide sequence ID" value="NZ_QZEY01000005.1"/>
</dbReference>
<dbReference type="PROSITE" id="PS51186">
    <property type="entry name" value="GNAT"/>
    <property type="match status" value="1"/>
</dbReference>
<evidence type="ECO:0000313" key="3">
    <source>
        <dbReference type="Proteomes" id="UP000265768"/>
    </source>
</evidence>
<gene>
    <name evidence="2" type="ORF">D5H75_16280</name>
</gene>
<dbReference type="Gene3D" id="3.40.630.30">
    <property type="match status" value="1"/>
</dbReference>
<sequence length="268" mass="29230">MDVVSLGFRTDLMLLEMQGSSVTDRGDHLVVRTAENPGYRWGNFLLLEKAPGPGEVERWVDVFRREFPRAGHVAIGVDGVDGELGTPDEWRAAGLSVERGTVLTAGALREPRRGISLDVEIRELDGDPDWAAALELRLAVGADLGYAGAEYGEFAGRKLDAMRRLRERGLGAWFGAFLGGRMVSGLGIFGDGSGIARYQSVETHPEHRRRGLAGALVHRAGEYARDRLEARTLVIVADPEYTAIRLYRGLGFDGTETQVQLERATPAG</sequence>